<dbReference type="InterPro" id="IPR020846">
    <property type="entry name" value="MFS_dom"/>
</dbReference>
<keyword evidence="4 5" id="KW-0472">Membrane</keyword>
<dbReference type="Pfam" id="PF13347">
    <property type="entry name" value="MFS_2"/>
    <property type="match status" value="1"/>
</dbReference>
<evidence type="ECO:0000259" key="6">
    <source>
        <dbReference type="PROSITE" id="PS50850"/>
    </source>
</evidence>
<feature type="transmembrane region" description="Helical" evidence="5">
    <location>
        <begin position="334"/>
        <end position="355"/>
    </location>
</feature>
<feature type="transmembrane region" description="Helical" evidence="5">
    <location>
        <begin position="81"/>
        <end position="103"/>
    </location>
</feature>
<dbReference type="NCBIfam" id="TIGR00792">
    <property type="entry name" value="gph"/>
    <property type="match status" value="1"/>
</dbReference>
<dbReference type="SUPFAM" id="SSF103473">
    <property type="entry name" value="MFS general substrate transporter"/>
    <property type="match status" value="1"/>
</dbReference>
<feature type="transmembrane region" description="Helical" evidence="5">
    <location>
        <begin position="27"/>
        <end position="52"/>
    </location>
</feature>
<dbReference type="OrthoDB" id="9764596at2"/>
<dbReference type="PANTHER" id="PTHR11328">
    <property type="entry name" value="MAJOR FACILITATOR SUPERFAMILY DOMAIN-CONTAINING PROTEIN"/>
    <property type="match status" value="1"/>
</dbReference>
<evidence type="ECO:0000256" key="2">
    <source>
        <dbReference type="ARBA" id="ARBA00022692"/>
    </source>
</evidence>
<dbReference type="GO" id="GO:0006814">
    <property type="term" value="P:sodium ion transport"/>
    <property type="evidence" value="ECO:0007669"/>
    <property type="project" value="InterPro"/>
</dbReference>
<evidence type="ECO:0000256" key="3">
    <source>
        <dbReference type="ARBA" id="ARBA00022989"/>
    </source>
</evidence>
<dbReference type="AlphaFoldDB" id="A0A365XRB7"/>
<keyword evidence="2 5" id="KW-0812">Transmembrane</keyword>
<evidence type="ECO:0000313" key="8">
    <source>
        <dbReference type="Proteomes" id="UP000253410"/>
    </source>
</evidence>
<keyword evidence="3 5" id="KW-1133">Transmembrane helix</keyword>
<evidence type="ECO:0000256" key="5">
    <source>
        <dbReference type="SAM" id="Phobius"/>
    </source>
</evidence>
<comment type="caution">
    <text evidence="7">The sequence shown here is derived from an EMBL/GenBank/DDBJ whole genome shotgun (WGS) entry which is preliminary data.</text>
</comment>
<dbReference type="EMBL" id="QFFJ01000002">
    <property type="protein sequence ID" value="RBL88893.1"/>
    <property type="molecule type" value="Genomic_DNA"/>
</dbReference>
<dbReference type="PANTHER" id="PTHR11328:SF24">
    <property type="entry name" value="MAJOR FACILITATOR SUPERFAMILY (MFS) PROFILE DOMAIN-CONTAINING PROTEIN"/>
    <property type="match status" value="1"/>
</dbReference>
<feature type="transmembrane region" description="Helical" evidence="5">
    <location>
        <begin position="280"/>
        <end position="298"/>
    </location>
</feature>
<feature type="transmembrane region" description="Helical" evidence="5">
    <location>
        <begin position="109"/>
        <end position="135"/>
    </location>
</feature>
<dbReference type="CDD" id="cd17332">
    <property type="entry name" value="MFS_MelB_like"/>
    <property type="match status" value="1"/>
</dbReference>
<feature type="domain" description="Major facilitator superfamily (MFS) profile" evidence="6">
    <location>
        <begin position="1"/>
        <end position="442"/>
    </location>
</feature>
<dbReference type="Proteomes" id="UP000253410">
    <property type="component" value="Unassembled WGS sequence"/>
</dbReference>
<dbReference type="InterPro" id="IPR036259">
    <property type="entry name" value="MFS_trans_sf"/>
</dbReference>
<dbReference type="InterPro" id="IPR039672">
    <property type="entry name" value="MFS_2"/>
</dbReference>
<dbReference type="RefSeq" id="WP_113617635.1">
    <property type="nucleotide sequence ID" value="NZ_QFFJ01000002.1"/>
</dbReference>
<proteinExistence type="inferred from homology"/>
<dbReference type="GO" id="GO:0008643">
    <property type="term" value="P:carbohydrate transport"/>
    <property type="evidence" value="ECO:0007669"/>
    <property type="project" value="InterPro"/>
</dbReference>
<dbReference type="InterPro" id="IPR001927">
    <property type="entry name" value="Na/Gal_symport"/>
</dbReference>
<dbReference type="PROSITE" id="PS50850">
    <property type="entry name" value="MFS"/>
    <property type="match status" value="1"/>
</dbReference>
<evidence type="ECO:0000256" key="4">
    <source>
        <dbReference type="ARBA" id="ARBA00023136"/>
    </source>
</evidence>
<feature type="transmembrane region" description="Helical" evidence="5">
    <location>
        <begin position="387"/>
        <end position="407"/>
    </location>
</feature>
<dbReference type="GO" id="GO:0005886">
    <property type="term" value="C:plasma membrane"/>
    <property type="evidence" value="ECO:0007669"/>
    <property type="project" value="TreeGrafter"/>
</dbReference>
<gene>
    <name evidence="7" type="ORF">DF182_20295</name>
</gene>
<protein>
    <submittedName>
        <fullName evidence="7">MFS transporter</fullName>
    </submittedName>
</protein>
<feature type="transmembrane region" description="Helical" evidence="5">
    <location>
        <begin position="310"/>
        <end position="328"/>
    </location>
</feature>
<organism evidence="7 8">
    <name type="scientific">Chitinophaga flava</name>
    <dbReference type="NCBI Taxonomy" id="2259036"/>
    <lineage>
        <taxon>Bacteria</taxon>
        <taxon>Pseudomonadati</taxon>
        <taxon>Bacteroidota</taxon>
        <taxon>Chitinophagia</taxon>
        <taxon>Chitinophagales</taxon>
        <taxon>Chitinophagaceae</taxon>
        <taxon>Chitinophaga</taxon>
    </lineage>
</organism>
<evidence type="ECO:0000256" key="1">
    <source>
        <dbReference type="ARBA" id="ARBA00009617"/>
    </source>
</evidence>
<feature type="transmembrane region" description="Helical" evidence="5">
    <location>
        <begin position="147"/>
        <end position="165"/>
    </location>
</feature>
<accession>A0A365XRB7</accession>
<comment type="similarity">
    <text evidence="1">Belongs to the sodium:galactoside symporter (TC 2.A.2) family.</text>
</comment>
<name>A0A365XRB7_9BACT</name>
<reference evidence="7 8" key="1">
    <citation type="submission" date="2018-05" db="EMBL/GenBank/DDBJ databases">
        <title>Chitinophaga sp. K3CV102501T nov., isolated from isolated from a monsoon evergreen broad-leaved forest soil.</title>
        <authorList>
            <person name="Lv Y."/>
        </authorList>
    </citation>
    <scope>NUCLEOTIDE SEQUENCE [LARGE SCALE GENOMIC DNA]</scope>
    <source>
        <strain evidence="7 8">GDMCC 1.1325</strain>
    </source>
</reference>
<evidence type="ECO:0000313" key="7">
    <source>
        <dbReference type="EMBL" id="RBL88893.1"/>
    </source>
</evidence>
<dbReference type="GO" id="GO:0015293">
    <property type="term" value="F:symporter activity"/>
    <property type="evidence" value="ECO:0007669"/>
    <property type="project" value="InterPro"/>
</dbReference>
<feature type="transmembrane region" description="Helical" evidence="5">
    <location>
        <begin position="235"/>
        <end position="260"/>
    </location>
</feature>
<feature type="transmembrane region" description="Helical" evidence="5">
    <location>
        <begin position="185"/>
        <end position="208"/>
    </location>
</feature>
<feature type="transmembrane region" description="Helical" evidence="5">
    <location>
        <begin position="419"/>
        <end position="441"/>
    </location>
</feature>
<dbReference type="Gene3D" id="1.20.1250.20">
    <property type="entry name" value="MFS general substrate transporter like domains"/>
    <property type="match status" value="1"/>
</dbReference>
<sequence>MHNYITLREKIGYGFGDMASSMFWKLFGMYLLFFYTDVMGITAAAAGTMLLVTRIWDTFFDPVVGTMADRTQSRWGKFRPYILYMAAPFGIIGVLTFTTPGYGTSGKLIYAYITYSAMMMVYSLINVPYASLLGVMSANAKERNTLASFRMSFAFGGSLLAVTLIEPLVSAFSGGSLQPANLQRGWQMGVAVIALICVLLFLLCFVGVKERVQPIQQQSTSLKDDLKDLWGNRPWWILLGAGVAALLFNSIRDGATLYYFKYYIQQDTAFLLAGTKVSYSMLYLLVGQSANMLGVMLASPVGNRIGKKSTYLYAMVLASLFSMLFYWLDKEQLVLIYLFQFIISICAGIIFPLLWSMYADIADYSEWKNNRRATGLIFSSSSMAQKFGWTIGGALTGWLLACFGFQANSIQEHSTRQGIVLMLSFLPAAGSLLSILFIALYPLSENRIAAITLELAARKKQIN</sequence>
<keyword evidence="8" id="KW-1185">Reference proteome</keyword>